<gene>
    <name evidence="1" type="ORF">QFC22_004966</name>
</gene>
<protein>
    <submittedName>
        <fullName evidence="1">Uncharacterized protein</fullName>
    </submittedName>
</protein>
<proteinExistence type="predicted"/>
<keyword evidence="2" id="KW-1185">Reference proteome</keyword>
<comment type="caution">
    <text evidence="1">The sequence shown here is derived from an EMBL/GenBank/DDBJ whole genome shotgun (WGS) entry which is preliminary data.</text>
</comment>
<name>A0ACC2WVM9_9TREE</name>
<organism evidence="1 2">
    <name type="scientific">Naganishia vaughanmartiniae</name>
    <dbReference type="NCBI Taxonomy" id="1424756"/>
    <lineage>
        <taxon>Eukaryota</taxon>
        <taxon>Fungi</taxon>
        <taxon>Dikarya</taxon>
        <taxon>Basidiomycota</taxon>
        <taxon>Agaricomycotina</taxon>
        <taxon>Tremellomycetes</taxon>
        <taxon>Filobasidiales</taxon>
        <taxon>Filobasidiaceae</taxon>
        <taxon>Naganishia</taxon>
    </lineage>
</organism>
<accession>A0ACC2WVM9</accession>
<dbReference type="EMBL" id="JASBWU010000015">
    <property type="protein sequence ID" value="KAJ9115825.1"/>
    <property type="molecule type" value="Genomic_DNA"/>
</dbReference>
<dbReference type="Proteomes" id="UP001243375">
    <property type="component" value="Unassembled WGS sequence"/>
</dbReference>
<reference evidence="1" key="1">
    <citation type="submission" date="2023-04" db="EMBL/GenBank/DDBJ databases">
        <title>Draft Genome sequencing of Naganishia species isolated from polar environments using Oxford Nanopore Technology.</title>
        <authorList>
            <person name="Leo P."/>
            <person name="Venkateswaran K."/>
        </authorList>
    </citation>
    <scope>NUCLEOTIDE SEQUENCE</scope>
    <source>
        <strain evidence="1">MNA-CCFEE 5425</strain>
    </source>
</reference>
<sequence>MSGSTQPQGGDVVDGANDTEGGRKVDEEVCSKSFTRPDLLKRHEKIHDKPARGKAGVSAGVGETGVQHRQGGVDDVDGGRRGSNEATTSQLNPRSTSANVQLHGDNRRSSFTGRLHTPAHGHHSPIMESTLAGYPYNRIVSPAAAGGSTSPLGRKEMGSMRFGSTLEARDRNESYERGSARGYYRDERDASHDIDERDDNNYADGRDGSFSGPSRKRARVSSASASAAERRKESPPAAADGRTVYAGLALPVHKGIAIGGTTLPSLSEGIIMRDAGSGDNYDELQGNNSSSPPYGTTHDTAGAGKGKGKGVAMRQRDPGFAYPGYELGQAMMTDVGAGTSRTPYDSRETSPAHAAAGARRAGNVSTALVAAYDSTLPSAGLEALSAADIHAGGNETGRNRTRRGDDGGQRVSQSDGAGGLSGNALDLAARMGSLAPRRHAGMGSLGSLINAYDTTIVGVAGGGTVGVSHVARDRRAQTGDVAGMDLQQNLIWDALGNSNSPIDHLNWDNGMHWIADFPRATLLDTFLPLNQTPNPTNPNNSNFNIPTARSNGSELDPNFLSSWLREVESAAGEQGGYAGRQMVGGRMVGGTGPSRYHSPVQDDTRAITPPNEANDEDKWPMHWKPAGSYSVGAGADLAEIQDEDGIGQDLKKWKKYWIDEETYEKVKSSFALAKYTAGPDLSNFYMARSLHTVNHLISLYFEKFHPAFPVIHLPTFEPKEAAPLLLASLICIGANYSNLSGARGFCIDLIEVLRKTLNALFENDSMNLRSTSLIHVYLLVVLAGLWCGNKRTYEFAEAMRGTLVNLCRRADLLNSASFFQSSMVHGGVDLETKWRHWITSESRKRLGTAICLIDALFPALLDHPAYLSHGDMILFVLPCDEQFWTAPTAKQWSNMLGLSPLPPSPFFASSTSALLTPVYVNAEDKPSPIRHLNAFAALVMVASLHHHIFEFRTQLSIYLSAGLNVPLYRVGMALNISYGFEGRRQLTGGLLQWLKDALDIWRDNYYDKSSELTANGEAGKIMYHLGHISLSVYINTLYTAVGKRGRQQALGVIPEIQGWTATSEARHACDHSIHLLKVLSTPLMTHSLYYPTCTFVAILCIWAYVKWLPADEDTVASYETLHLIADFFNLGAGTTGIPTTIKQRHELREVVVPKRILEKGTRMLAHGKAWRIGAAFALVLAKQMEQEAAV</sequence>
<evidence type="ECO:0000313" key="2">
    <source>
        <dbReference type="Proteomes" id="UP001243375"/>
    </source>
</evidence>
<evidence type="ECO:0000313" key="1">
    <source>
        <dbReference type="EMBL" id="KAJ9115825.1"/>
    </source>
</evidence>